<dbReference type="PROSITE" id="PS51007">
    <property type="entry name" value="CYTC"/>
    <property type="match status" value="1"/>
</dbReference>
<dbReference type="CDD" id="cd10280">
    <property type="entry name" value="PQQ_mGDH"/>
    <property type="match status" value="1"/>
</dbReference>
<dbReference type="SUPFAM" id="SSF46626">
    <property type="entry name" value="Cytochrome c"/>
    <property type="match status" value="1"/>
</dbReference>
<comment type="similarity">
    <text evidence="2">Belongs to the bacterial PQQ dehydrogenase family.</text>
</comment>
<evidence type="ECO:0000256" key="5">
    <source>
        <dbReference type="ARBA" id="ARBA00022729"/>
    </source>
</evidence>
<keyword evidence="4 8" id="KW-0479">Metal-binding</keyword>
<sequence>MTAIKRIFHRITNELNNLSCMHQHIKSCFYSAVFGVVFLFVSSCSEGTKPDFSGWEVAGGNATLNKYSTLDQIDTANVHLLEIAWQYHTGDADTAAHSQIQCNPIVVDGVLYGTSPQLKLFAIDAATGEEKWTYSPFETIEGDRESHFGLNNNRGVAYWTDGKGTSRIFFGAGPFLHAVDADTGKPVETFGVNGRKDLHDGLGEEFADLFITNTSPPSVYKNLVLSGTRVSEAMDAAPGHIRAYDVHTGEIKWMFRTIPRAGEPGSETWDDQEVLKWTGGGNNWMGMTIDHERGIAFVPTGSAAMDFYGGKRTGSNLYTDCLLALDAATGKLLWHFQYIHHNTWDWDPSSAPVLVTVNKDGRDIDAVAQTTKTGFVFVFNRETGESLFPIKEMPVDTDTELEGEKLWPTQPFPQKPAPFVRQSFTEKDINPHLSEEEYEDVRQRLASYKTGKMFMPQSKQGTVIFPGFDGGAEWGGPAFDPTTGLLYVNANEMAWILEMWEAEEEEEHAITYKEAGQALYQQNCMACHGADRKGSGNYPTLIGIDARYDAKAFTEFIEAGRGMMPAFRHLADEEKEAIAAYVLNLQDDLKKPFQRREASPIEAFRKLPYNISGYNKFLSKSGNPAIAPPWGTLNAINLHTGEHVWKTVLGEEAWLKSQGVEETGTENYGGPAITKGGLLFIGATKDGKFRAFNKRTGELLWETTLPNAAFATPAIYEMGGKQFVVIACGGGKLGTKSGDAYVAFALPDNVRNQ</sequence>
<dbReference type="InterPro" id="IPR018391">
    <property type="entry name" value="PQQ_b-propeller_rpt"/>
</dbReference>
<proteinExistence type="inferred from homology"/>
<gene>
    <name evidence="10" type="ORF">GCM10011386_07450</name>
</gene>
<keyword evidence="7 8" id="KW-0408">Iron</keyword>
<keyword evidence="11" id="KW-1185">Reference proteome</keyword>
<evidence type="ECO:0000313" key="10">
    <source>
        <dbReference type="EMBL" id="GGC18029.1"/>
    </source>
</evidence>
<evidence type="ECO:0000256" key="4">
    <source>
        <dbReference type="ARBA" id="ARBA00022723"/>
    </source>
</evidence>
<evidence type="ECO:0000256" key="1">
    <source>
        <dbReference type="ARBA" id="ARBA00001931"/>
    </source>
</evidence>
<evidence type="ECO:0000256" key="7">
    <source>
        <dbReference type="ARBA" id="ARBA00023004"/>
    </source>
</evidence>
<name>A0ABQ1L4I6_9SPHI</name>
<dbReference type="InterPro" id="IPR002372">
    <property type="entry name" value="PQQ_rpt_dom"/>
</dbReference>
<feature type="domain" description="Cytochrome c" evidence="9">
    <location>
        <begin position="511"/>
        <end position="586"/>
    </location>
</feature>
<organism evidence="10 11">
    <name type="scientific">Parapedobacter defluvii</name>
    <dbReference type="NCBI Taxonomy" id="2045106"/>
    <lineage>
        <taxon>Bacteria</taxon>
        <taxon>Pseudomonadati</taxon>
        <taxon>Bacteroidota</taxon>
        <taxon>Sphingobacteriia</taxon>
        <taxon>Sphingobacteriales</taxon>
        <taxon>Sphingobacteriaceae</taxon>
        <taxon>Parapedobacter</taxon>
    </lineage>
</organism>
<dbReference type="EMBL" id="BMIK01000001">
    <property type="protein sequence ID" value="GGC18029.1"/>
    <property type="molecule type" value="Genomic_DNA"/>
</dbReference>
<dbReference type="Pfam" id="PF01011">
    <property type="entry name" value="PQQ"/>
    <property type="match status" value="2"/>
</dbReference>
<comment type="caution">
    <text evidence="10">The sequence shown here is derived from an EMBL/GenBank/DDBJ whole genome shotgun (WGS) entry which is preliminary data.</text>
</comment>
<dbReference type="Gene3D" id="2.140.10.10">
    <property type="entry name" value="Quinoprotein alcohol dehydrogenase-like superfamily"/>
    <property type="match status" value="2"/>
</dbReference>
<reference evidence="11" key="1">
    <citation type="journal article" date="2019" name="Int. J. Syst. Evol. Microbiol.">
        <title>The Global Catalogue of Microorganisms (GCM) 10K type strain sequencing project: providing services to taxonomists for standard genome sequencing and annotation.</title>
        <authorList>
            <consortium name="The Broad Institute Genomics Platform"/>
            <consortium name="The Broad Institute Genome Sequencing Center for Infectious Disease"/>
            <person name="Wu L."/>
            <person name="Ma J."/>
        </authorList>
    </citation>
    <scope>NUCLEOTIDE SEQUENCE [LARGE SCALE GENOMIC DNA]</scope>
    <source>
        <strain evidence="11">CGMCC 1.15342</strain>
    </source>
</reference>
<dbReference type="InterPro" id="IPR036909">
    <property type="entry name" value="Cyt_c-like_dom_sf"/>
</dbReference>
<dbReference type="SUPFAM" id="SSF50998">
    <property type="entry name" value="Quinoprotein alcohol dehydrogenase-like"/>
    <property type="match status" value="1"/>
</dbReference>
<dbReference type="InterPro" id="IPR017511">
    <property type="entry name" value="PQQ_mDH"/>
</dbReference>
<comment type="cofactor">
    <cofactor evidence="1">
        <name>pyrroloquinoline quinone</name>
        <dbReference type="ChEBI" id="CHEBI:58442"/>
    </cofactor>
</comment>
<dbReference type="InterPro" id="IPR011047">
    <property type="entry name" value="Quinoprotein_ADH-like_sf"/>
</dbReference>
<evidence type="ECO:0000256" key="8">
    <source>
        <dbReference type="PROSITE-ProRule" id="PRU00433"/>
    </source>
</evidence>
<evidence type="ECO:0000256" key="2">
    <source>
        <dbReference type="ARBA" id="ARBA00008156"/>
    </source>
</evidence>
<dbReference type="PANTHER" id="PTHR32303:SF4">
    <property type="entry name" value="QUINOPROTEIN GLUCOSE DEHYDROGENASE"/>
    <property type="match status" value="1"/>
</dbReference>
<keyword evidence="6" id="KW-0560">Oxidoreductase</keyword>
<dbReference type="InterPro" id="IPR009056">
    <property type="entry name" value="Cyt_c-like_dom"/>
</dbReference>
<dbReference type="PANTHER" id="PTHR32303">
    <property type="entry name" value="QUINOPROTEIN ALCOHOL DEHYDROGENASE (CYTOCHROME C)"/>
    <property type="match status" value="1"/>
</dbReference>
<dbReference type="Proteomes" id="UP000597338">
    <property type="component" value="Unassembled WGS sequence"/>
</dbReference>
<evidence type="ECO:0000256" key="6">
    <source>
        <dbReference type="ARBA" id="ARBA00023002"/>
    </source>
</evidence>
<evidence type="ECO:0000256" key="3">
    <source>
        <dbReference type="ARBA" id="ARBA00022617"/>
    </source>
</evidence>
<evidence type="ECO:0000313" key="11">
    <source>
        <dbReference type="Proteomes" id="UP000597338"/>
    </source>
</evidence>
<protein>
    <recommendedName>
        <fullName evidence="9">Cytochrome c domain-containing protein</fullName>
    </recommendedName>
</protein>
<accession>A0ABQ1L4I6</accession>
<keyword evidence="3 8" id="KW-0349">Heme</keyword>
<evidence type="ECO:0000259" key="9">
    <source>
        <dbReference type="PROSITE" id="PS51007"/>
    </source>
</evidence>
<keyword evidence="5" id="KW-0732">Signal</keyword>
<dbReference type="SMART" id="SM00564">
    <property type="entry name" value="PQQ"/>
    <property type="match status" value="5"/>
</dbReference>